<sequence length="66" mass="7147">MIALLMTIYLIGAIVMGAYVLFAAMMGAMFGTLPVSDLLKVLFVAAIWPVAVIWGVGNVLYQKVRN</sequence>
<feature type="transmembrane region" description="Helical" evidence="1">
    <location>
        <begin position="7"/>
        <end position="30"/>
    </location>
</feature>
<dbReference type="GeneID" id="55609324"/>
<dbReference type="Proteomes" id="UP000259354">
    <property type="component" value="Segment"/>
</dbReference>
<dbReference type="KEGG" id="vg:55609324"/>
<evidence type="ECO:0000313" key="2">
    <source>
        <dbReference type="EMBL" id="AXG66267.1"/>
    </source>
</evidence>
<feature type="transmembrane region" description="Helical" evidence="1">
    <location>
        <begin position="42"/>
        <end position="61"/>
    </location>
</feature>
<keyword evidence="1" id="KW-1133">Transmembrane helix</keyword>
<accession>A0A345GTJ5</accession>
<dbReference type="RefSeq" id="YP_009839116.1">
    <property type="nucleotide sequence ID" value="NC_048719.1"/>
</dbReference>
<gene>
    <name evidence="2" type="primary">182</name>
    <name evidence="2" type="ORF">SEA_ANNADREAMY_182</name>
</gene>
<evidence type="ECO:0000313" key="3">
    <source>
        <dbReference type="Proteomes" id="UP000259354"/>
    </source>
</evidence>
<dbReference type="EMBL" id="MH536811">
    <property type="protein sequence ID" value="AXG66267.1"/>
    <property type="molecule type" value="Genomic_DNA"/>
</dbReference>
<name>A0A345GTJ5_9CAUD</name>
<keyword evidence="1" id="KW-0812">Transmembrane</keyword>
<keyword evidence="3" id="KW-1185">Reference proteome</keyword>
<keyword evidence="1" id="KW-0472">Membrane</keyword>
<evidence type="ECO:0000256" key="1">
    <source>
        <dbReference type="SAM" id="Phobius"/>
    </source>
</evidence>
<protein>
    <submittedName>
        <fullName evidence="2">Uncharacterized protein</fullName>
    </submittedName>
</protein>
<reference evidence="2 3" key="1">
    <citation type="submission" date="2018-06" db="EMBL/GenBank/DDBJ databases">
        <authorList>
            <person name="Moussa A."/>
            <person name="Couoh J.M."/>
            <person name="Harbem L."/>
            <person name="Okocha J.C."/>
            <person name="Taylor D."/>
            <person name="Teutsch A.B."/>
            <person name="Smith B.R."/>
            <person name="Suri N."/>
            <person name="Layton S.R."/>
            <person name="Kim T."/>
            <person name="Hughes L.E."/>
            <person name="Garlena R.A."/>
            <person name="Russell D.A."/>
            <person name="Pope W.H."/>
            <person name="Jacobs-Sera D."/>
            <person name="Hatfull G.F."/>
        </authorList>
    </citation>
    <scope>NUCLEOTIDE SEQUENCE [LARGE SCALE GENOMIC DNA]</scope>
</reference>
<proteinExistence type="predicted"/>
<organism evidence="2 3">
    <name type="scientific">Streptomyces phage Annadreamy</name>
    <dbReference type="NCBI Taxonomy" id="2250335"/>
    <lineage>
        <taxon>Viruses</taxon>
        <taxon>Duplodnaviria</taxon>
        <taxon>Heunggongvirae</taxon>
        <taxon>Uroviricota</taxon>
        <taxon>Caudoviricetes</taxon>
        <taxon>Stanwilliamsviridae</taxon>
        <taxon>Loccivirinae</taxon>
        <taxon>Annadreamyvirus</taxon>
        <taxon>Annadreamyvirus annadreamy</taxon>
    </lineage>
</organism>